<dbReference type="SMART" id="SM00418">
    <property type="entry name" value="HTH_ARSR"/>
    <property type="match status" value="1"/>
</dbReference>
<dbReference type="InterPro" id="IPR013538">
    <property type="entry name" value="ASHA1/2-like_C"/>
</dbReference>
<dbReference type="InterPro" id="IPR036390">
    <property type="entry name" value="WH_DNA-bd_sf"/>
</dbReference>
<dbReference type="SUPFAM" id="SSF55961">
    <property type="entry name" value="Bet v1-like"/>
    <property type="match status" value="1"/>
</dbReference>
<evidence type="ECO:0000313" key="3">
    <source>
        <dbReference type="EMBL" id="SPJ27545.1"/>
    </source>
</evidence>
<dbReference type="InterPro" id="IPR023393">
    <property type="entry name" value="START-like_dom_sf"/>
</dbReference>
<dbReference type="PANTHER" id="PTHR38600:SF1">
    <property type="entry name" value="TRANSCRIPTIONAL REGULATORY PROTEIN"/>
    <property type="match status" value="1"/>
</dbReference>
<dbReference type="PROSITE" id="PS50987">
    <property type="entry name" value="HTH_ARSR_2"/>
    <property type="match status" value="1"/>
</dbReference>
<dbReference type="Gene3D" id="3.30.530.20">
    <property type="match status" value="1"/>
</dbReference>
<dbReference type="NCBIfam" id="NF033788">
    <property type="entry name" value="HTH_metalloreg"/>
    <property type="match status" value="1"/>
</dbReference>
<dbReference type="PRINTS" id="PR00778">
    <property type="entry name" value="HTHARSR"/>
</dbReference>
<name>A0A2R8C541_9RHOB</name>
<dbReference type="PANTHER" id="PTHR38600">
    <property type="entry name" value="TRANSCRIPTIONAL REGULATORY PROTEIN"/>
    <property type="match status" value="1"/>
</dbReference>
<evidence type="ECO:0000313" key="4">
    <source>
        <dbReference type="Proteomes" id="UP000244898"/>
    </source>
</evidence>
<dbReference type="AlphaFoldDB" id="A0A2R8C541"/>
<gene>
    <name evidence="3" type="primary">sdpR_1</name>
    <name evidence="3" type="ORF">TRM7615_01035</name>
</gene>
<dbReference type="SUPFAM" id="SSF46785">
    <property type="entry name" value="Winged helix' DNA-binding domain"/>
    <property type="match status" value="1"/>
</dbReference>
<dbReference type="InterPro" id="IPR011991">
    <property type="entry name" value="ArsR-like_HTH"/>
</dbReference>
<dbReference type="InterPro" id="IPR001845">
    <property type="entry name" value="HTH_ArsR_DNA-bd_dom"/>
</dbReference>
<reference evidence="4" key="1">
    <citation type="submission" date="2018-03" db="EMBL/GenBank/DDBJ databases">
        <authorList>
            <person name="Rodrigo-Torres L."/>
            <person name="Arahal R. D."/>
            <person name="Lucena T."/>
        </authorList>
    </citation>
    <scope>NUCLEOTIDE SEQUENCE [LARGE SCALE GENOMIC DNA]</scope>
    <source>
        <strain evidence="4">CECT 7615</strain>
    </source>
</reference>
<dbReference type="EMBL" id="ONZG01000002">
    <property type="protein sequence ID" value="SPJ27545.1"/>
    <property type="molecule type" value="Genomic_DNA"/>
</dbReference>
<dbReference type="InterPro" id="IPR036388">
    <property type="entry name" value="WH-like_DNA-bd_sf"/>
</dbReference>
<dbReference type="GO" id="GO:0003700">
    <property type="term" value="F:DNA-binding transcription factor activity"/>
    <property type="evidence" value="ECO:0007669"/>
    <property type="project" value="InterPro"/>
</dbReference>
<evidence type="ECO:0000256" key="1">
    <source>
        <dbReference type="ARBA" id="ARBA00006817"/>
    </source>
</evidence>
<organism evidence="3 4">
    <name type="scientific">Falsiruegeria mediterranea M17</name>
    <dbReference type="NCBI Taxonomy" id="1200281"/>
    <lineage>
        <taxon>Bacteria</taxon>
        <taxon>Pseudomonadati</taxon>
        <taxon>Pseudomonadota</taxon>
        <taxon>Alphaproteobacteria</taxon>
        <taxon>Rhodobacterales</taxon>
        <taxon>Roseobacteraceae</taxon>
        <taxon>Falsiruegeria</taxon>
    </lineage>
</organism>
<feature type="domain" description="HTH arsR-type" evidence="2">
    <location>
        <begin position="1"/>
        <end position="88"/>
    </location>
</feature>
<proteinExistence type="inferred from homology"/>
<sequence length="251" mass="27972">MDMIFKALADPTRRELLDRLRAQDGQSLQQLQDDLDMTRFGVMKHLGVLEEAGLIVTRKQGRFKHHYLNAVPLQEAIDRWIEPLIVKSAARAVIDLKAKLEGHGPMAKPDFMMQTFIETTHDQLWDALTKGELAAQYHFACQNVDGDLAPGGGQKYILPDGNPMLELDVLDISPKDRIEMTFTPHFFGPDAPTSRCVYLLEPSGSAMKLTIEHYDVPAGHEGVGEGWARLASALKSFLEVGPSDTKRFGFA</sequence>
<dbReference type="RefSeq" id="WP_108785815.1">
    <property type="nucleotide sequence ID" value="NZ_ONZG01000002.1"/>
</dbReference>
<dbReference type="Pfam" id="PF12840">
    <property type="entry name" value="HTH_20"/>
    <property type="match status" value="1"/>
</dbReference>
<comment type="similarity">
    <text evidence="1">Belongs to the AHA1 family.</text>
</comment>
<dbReference type="Pfam" id="PF08327">
    <property type="entry name" value="AHSA1"/>
    <property type="match status" value="1"/>
</dbReference>
<dbReference type="Proteomes" id="UP000244898">
    <property type="component" value="Unassembled WGS sequence"/>
</dbReference>
<dbReference type="Gene3D" id="1.10.10.10">
    <property type="entry name" value="Winged helix-like DNA-binding domain superfamily/Winged helix DNA-binding domain"/>
    <property type="match status" value="1"/>
</dbReference>
<evidence type="ECO:0000259" key="2">
    <source>
        <dbReference type="PROSITE" id="PS50987"/>
    </source>
</evidence>
<protein>
    <submittedName>
        <fullName evidence="3">Transcriptional repressor SdpR</fullName>
    </submittedName>
</protein>
<keyword evidence="4" id="KW-1185">Reference proteome</keyword>
<accession>A0A2R8C541</accession>
<dbReference type="OrthoDB" id="9815653at2"/>
<dbReference type="CDD" id="cd00090">
    <property type="entry name" value="HTH_ARSR"/>
    <property type="match status" value="1"/>
</dbReference>